<gene>
    <name evidence="2" type="ORF">CERSUDRAFT_107036</name>
</gene>
<feature type="transmembrane region" description="Helical" evidence="1">
    <location>
        <begin position="413"/>
        <end position="433"/>
    </location>
</feature>
<proteinExistence type="predicted"/>
<feature type="transmembrane region" description="Helical" evidence="1">
    <location>
        <begin position="299"/>
        <end position="318"/>
    </location>
</feature>
<evidence type="ECO:0000313" key="2">
    <source>
        <dbReference type="EMBL" id="EMD34996.1"/>
    </source>
</evidence>
<protein>
    <submittedName>
        <fullName evidence="2">Uncharacterized protein</fullName>
    </submittedName>
</protein>
<evidence type="ECO:0000256" key="1">
    <source>
        <dbReference type="SAM" id="Phobius"/>
    </source>
</evidence>
<dbReference type="AlphaFoldDB" id="M2R8H8"/>
<keyword evidence="1" id="KW-0472">Membrane</keyword>
<keyword evidence="1" id="KW-0812">Transmembrane</keyword>
<dbReference type="EMBL" id="KB445801">
    <property type="protein sequence ID" value="EMD34996.1"/>
    <property type="molecule type" value="Genomic_DNA"/>
</dbReference>
<evidence type="ECO:0000313" key="3">
    <source>
        <dbReference type="Proteomes" id="UP000016930"/>
    </source>
</evidence>
<sequence>MYVAHTILGTTRQAWENVNGKVNTLWTGRDLASKVTRLGAIYYANTQGNLPIVTDAAIDNPVIMMTLQRGIDSLLLLLKEMELGAFPNMEIYITTLPAATECYYYLIDHGSQKEFWLHDTDMAALGMSPVSSRIHTKSILQEHYWTHVEYFPHRPVALRLRIELMDIFRHACTDQMTSDNSTFPYDSEQCSKFKNLIDIQNSETTTYMTCLVARIWVMISRHRYDHFYGEQCARLCRDQHVFDWPDVKLPIAVRIYSAVLFNFPKTMAKRFEDLYIDQILYKIHWDRFMRSMKQNWHENVLVCTGVLIANAALVGLGFTKNPQFMCSGGASMILSTSGLLSGCLLLHAYEQADQVNAATTTAHLQDVRYSDCGFGLIGVVFSLPKALMFWSILFLFFEMTITMGNLIHPVDTIVLAPMTILVVLSFAAIGSVLRRPSVAS</sequence>
<dbReference type="Proteomes" id="UP000016930">
    <property type="component" value="Unassembled WGS sequence"/>
</dbReference>
<dbReference type="HOGENOM" id="CLU_015091_3_2_1"/>
<dbReference type="OrthoDB" id="2674421at2759"/>
<organism evidence="2 3">
    <name type="scientific">Ceriporiopsis subvermispora (strain B)</name>
    <name type="common">White-rot fungus</name>
    <name type="synonym">Gelatoporia subvermispora</name>
    <dbReference type="NCBI Taxonomy" id="914234"/>
    <lineage>
        <taxon>Eukaryota</taxon>
        <taxon>Fungi</taxon>
        <taxon>Dikarya</taxon>
        <taxon>Basidiomycota</taxon>
        <taxon>Agaricomycotina</taxon>
        <taxon>Agaricomycetes</taxon>
        <taxon>Polyporales</taxon>
        <taxon>Gelatoporiaceae</taxon>
        <taxon>Gelatoporia</taxon>
    </lineage>
</organism>
<keyword evidence="3" id="KW-1185">Reference proteome</keyword>
<name>M2R8H8_CERS8</name>
<feature type="transmembrane region" description="Helical" evidence="1">
    <location>
        <begin position="330"/>
        <end position="349"/>
    </location>
</feature>
<accession>M2R8H8</accession>
<reference evidence="2 3" key="1">
    <citation type="journal article" date="2012" name="Proc. Natl. Acad. Sci. U.S.A.">
        <title>Comparative genomics of Ceriporiopsis subvermispora and Phanerochaete chrysosporium provide insight into selective ligninolysis.</title>
        <authorList>
            <person name="Fernandez-Fueyo E."/>
            <person name="Ruiz-Duenas F.J."/>
            <person name="Ferreira P."/>
            <person name="Floudas D."/>
            <person name="Hibbett D.S."/>
            <person name="Canessa P."/>
            <person name="Larrondo L.F."/>
            <person name="James T.Y."/>
            <person name="Seelenfreund D."/>
            <person name="Lobos S."/>
            <person name="Polanco R."/>
            <person name="Tello M."/>
            <person name="Honda Y."/>
            <person name="Watanabe T."/>
            <person name="Watanabe T."/>
            <person name="Ryu J.S."/>
            <person name="Kubicek C.P."/>
            <person name="Schmoll M."/>
            <person name="Gaskell J."/>
            <person name="Hammel K.E."/>
            <person name="St John F.J."/>
            <person name="Vanden Wymelenberg A."/>
            <person name="Sabat G."/>
            <person name="Splinter BonDurant S."/>
            <person name="Syed K."/>
            <person name="Yadav J.S."/>
            <person name="Doddapaneni H."/>
            <person name="Subramanian V."/>
            <person name="Lavin J.L."/>
            <person name="Oguiza J.A."/>
            <person name="Perez G."/>
            <person name="Pisabarro A.G."/>
            <person name="Ramirez L."/>
            <person name="Santoyo F."/>
            <person name="Master E."/>
            <person name="Coutinho P.M."/>
            <person name="Henrissat B."/>
            <person name="Lombard V."/>
            <person name="Magnuson J.K."/>
            <person name="Kuees U."/>
            <person name="Hori C."/>
            <person name="Igarashi K."/>
            <person name="Samejima M."/>
            <person name="Held B.W."/>
            <person name="Barry K.W."/>
            <person name="LaButti K.M."/>
            <person name="Lapidus A."/>
            <person name="Lindquist E.A."/>
            <person name="Lucas S.M."/>
            <person name="Riley R."/>
            <person name="Salamov A.A."/>
            <person name="Hoffmeister D."/>
            <person name="Schwenk D."/>
            <person name="Hadar Y."/>
            <person name="Yarden O."/>
            <person name="de Vries R.P."/>
            <person name="Wiebenga A."/>
            <person name="Stenlid J."/>
            <person name="Eastwood D."/>
            <person name="Grigoriev I.V."/>
            <person name="Berka R.M."/>
            <person name="Blanchette R.A."/>
            <person name="Kersten P."/>
            <person name="Martinez A.T."/>
            <person name="Vicuna R."/>
            <person name="Cullen D."/>
        </authorList>
    </citation>
    <scope>NUCLEOTIDE SEQUENCE [LARGE SCALE GENOMIC DNA]</scope>
    <source>
        <strain evidence="2 3">B</strain>
    </source>
</reference>
<keyword evidence="1" id="KW-1133">Transmembrane helix</keyword>